<sequence length="266" mass="30920">MKKYILLLMIIPLLSLSPLFSADQEDVGQDDSVELNPKTKFPAIKEKPFIVFNEGVTVSQITRLIKQDKYNRSNFVWQNYLVGLYCEAQTENIKPVDSLLRIAVYYPFKHTFNGMDQKATQPILYAFDVYYGPFFQTDMWKYVYINFSFGPHFLYELSDEYHHIQLGGAVLLGLELPVLKRWTVINNGIFAVDYGNIGSNRAIAPYDFVWQYQLELGCRYSKRKQNRYTYIRKLDKKAANMKKTQDPQAENDGSVIPESEHTEAES</sequence>
<name>A0ABP2YIX4_TRESO</name>
<dbReference type="EMBL" id="AVQI01000077">
    <property type="protein sequence ID" value="ERJ99267.1"/>
    <property type="molecule type" value="Genomic_DNA"/>
</dbReference>
<evidence type="ECO:0000313" key="3">
    <source>
        <dbReference type="EMBL" id="ERJ99267.1"/>
    </source>
</evidence>
<feature type="signal peptide" evidence="2">
    <location>
        <begin position="1"/>
        <end position="21"/>
    </location>
</feature>
<evidence type="ECO:0000256" key="1">
    <source>
        <dbReference type="SAM" id="MobiDB-lite"/>
    </source>
</evidence>
<proteinExistence type="predicted"/>
<protein>
    <submittedName>
        <fullName evidence="3">Uncharacterized protein</fullName>
    </submittedName>
</protein>
<evidence type="ECO:0000313" key="4">
    <source>
        <dbReference type="Proteomes" id="UP000016646"/>
    </source>
</evidence>
<evidence type="ECO:0000256" key="2">
    <source>
        <dbReference type="SAM" id="SignalP"/>
    </source>
</evidence>
<accession>A0ABP2YIX4</accession>
<feature type="chain" id="PRO_5045863682" evidence="2">
    <location>
        <begin position="22"/>
        <end position="266"/>
    </location>
</feature>
<keyword evidence="4" id="KW-1185">Reference proteome</keyword>
<feature type="region of interest" description="Disordered" evidence="1">
    <location>
        <begin position="239"/>
        <end position="266"/>
    </location>
</feature>
<gene>
    <name evidence="3" type="ORF">HMPREF0860_2298</name>
</gene>
<organism evidence="3 4">
    <name type="scientific">Treponema socranskii subsp. socranskii VPI DR56BR1116 = ATCC 35536</name>
    <dbReference type="NCBI Taxonomy" id="1125725"/>
    <lineage>
        <taxon>Bacteria</taxon>
        <taxon>Pseudomonadati</taxon>
        <taxon>Spirochaetota</taxon>
        <taxon>Spirochaetia</taxon>
        <taxon>Spirochaetales</taxon>
        <taxon>Treponemataceae</taxon>
        <taxon>Treponema</taxon>
    </lineage>
</organism>
<keyword evidence="2" id="KW-0732">Signal</keyword>
<dbReference type="Proteomes" id="UP000016646">
    <property type="component" value="Unassembled WGS sequence"/>
</dbReference>
<dbReference type="RefSeq" id="WP_021495751.1">
    <property type="nucleotide sequence ID" value="NZ_AVQI01000077.1"/>
</dbReference>
<comment type="caution">
    <text evidence="3">The sequence shown here is derived from an EMBL/GenBank/DDBJ whole genome shotgun (WGS) entry which is preliminary data.</text>
</comment>
<reference evidence="3 4" key="1">
    <citation type="submission" date="2013-08" db="EMBL/GenBank/DDBJ databases">
        <authorList>
            <person name="Durkin A.S."/>
            <person name="Haft D.R."/>
            <person name="McCorrison J."/>
            <person name="Torralba M."/>
            <person name="Gillis M."/>
            <person name="Haft D.H."/>
            <person name="Methe B."/>
            <person name="Sutton G."/>
            <person name="Nelson K.E."/>
        </authorList>
    </citation>
    <scope>NUCLEOTIDE SEQUENCE [LARGE SCALE GENOMIC DNA]</scope>
    <source>
        <strain evidence="3 4">ATCC 35536</strain>
    </source>
</reference>